<proteinExistence type="predicted"/>
<evidence type="ECO:0000313" key="2">
    <source>
        <dbReference type="EMBL" id="MBB4687214.1"/>
    </source>
</evidence>
<dbReference type="PANTHER" id="PTHR35446">
    <property type="entry name" value="SI:CH211-175M2.5"/>
    <property type="match status" value="1"/>
</dbReference>
<name>A0A840J1V9_9PSEU</name>
<keyword evidence="3" id="KW-1185">Reference proteome</keyword>
<sequence>MGRIDPLPRESLPQYEEKFEATTEFMGVLPNSLLTMAKKPELYEAFMEWSFVVLRPDEVDGGFKQLIAMLASAAQGCRYCQAHTANHAKVFEVDDAKIEAAYEFETSPLFSEAERSALRVAWHGGMNPNQVSDEDFAEMRRHFSEEQCIEIVAVIAFFGHMNRWNDTMATTLEQAPREYAERHLVEKGGWEIGRHVEAGA</sequence>
<organism evidence="2 3">
    <name type="scientific">Amycolatopsis jiangsuensis</name>
    <dbReference type="NCBI Taxonomy" id="1181879"/>
    <lineage>
        <taxon>Bacteria</taxon>
        <taxon>Bacillati</taxon>
        <taxon>Actinomycetota</taxon>
        <taxon>Actinomycetes</taxon>
        <taxon>Pseudonocardiales</taxon>
        <taxon>Pseudonocardiaceae</taxon>
        <taxon>Amycolatopsis</taxon>
    </lineage>
</organism>
<dbReference type="RefSeq" id="WP_184781960.1">
    <property type="nucleotide sequence ID" value="NZ_JACHMG010000001.1"/>
</dbReference>
<dbReference type="PANTHER" id="PTHR35446:SF2">
    <property type="entry name" value="CARBOXYMUCONOLACTONE DECARBOXYLASE-LIKE DOMAIN-CONTAINING PROTEIN"/>
    <property type="match status" value="1"/>
</dbReference>
<protein>
    <submittedName>
        <fullName evidence="2">Putative peroxidase-related enzyme</fullName>
    </submittedName>
</protein>
<keyword evidence="2" id="KW-0575">Peroxidase</keyword>
<gene>
    <name evidence="2" type="ORF">BJY18_004699</name>
</gene>
<dbReference type="Proteomes" id="UP000581769">
    <property type="component" value="Unassembled WGS sequence"/>
</dbReference>
<dbReference type="InterPro" id="IPR029032">
    <property type="entry name" value="AhpD-like"/>
</dbReference>
<feature type="domain" description="Carboxymuconolactone decarboxylase-like" evidence="1">
    <location>
        <begin position="40"/>
        <end position="121"/>
    </location>
</feature>
<accession>A0A840J1V9</accession>
<dbReference type="InterPro" id="IPR003779">
    <property type="entry name" value="CMD-like"/>
</dbReference>
<keyword evidence="2" id="KW-0560">Oxidoreductase</keyword>
<comment type="caution">
    <text evidence="2">The sequence shown here is derived from an EMBL/GenBank/DDBJ whole genome shotgun (WGS) entry which is preliminary data.</text>
</comment>
<dbReference type="SUPFAM" id="SSF69118">
    <property type="entry name" value="AhpD-like"/>
    <property type="match status" value="1"/>
</dbReference>
<dbReference type="EMBL" id="JACHMG010000001">
    <property type="protein sequence ID" value="MBB4687214.1"/>
    <property type="molecule type" value="Genomic_DNA"/>
</dbReference>
<reference evidence="2 3" key="1">
    <citation type="submission" date="2020-08" db="EMBL/GenBank/DDBJ databases">
        <title>Sequencing the genomes of 1000 actinobacteria strains.</title>
        <authorList>
            <person name="Klenk H.-P."/>
        </authorList>
    </citation>
    <scope>NUCLEOTIDE SEQUENCE [LARGE SCALE GENOMIC DNA]</scope>
    <source>
        <strain evidence="2 3">DSM 45859</strain>
    </source>
</reference>
<dbReference type="Gene3D" id="1.20.1290.10">
    <property type="entry name" value="AhpD-like"/>
    <property type="match status" value="1"/>
</dbReference>
<dbReference type="Pfam" id="PF02627">
    <property type="entry name" value="CMD"/>
    <property type="match status" value="1"/>
</dbReference>
<evidence type="ECO:0000259" key="1">
    <source>
        <dbReference type="Pfam" id="PF02627"/>
    </source>
</evidence>
<dbReference type="AlphaFoldDB" id="A0A840J1V9"/>
<dbReference type="GO" id="GO:0051920">
    <property type="term" value="F:peroxiredoxin activity"/>
    <property type="evidence" value="ECO:0007669"/>
    <property type="project" value="InterPro"/>
</dbReference>
<evidence type="ECO:0000313" key="3">
    <source>
        <dbReference type="Proteomes" id="UP000581769"/>
    </source>
</evidence>